<keyword evidence="1" id="KW-0378">Hydrolase</keyword>
<dbReference type="PANTHER" id="PTHR43329">
    <property type="entry name" value="EPOXIDE HYDROLASE"/>
    <property type="match status" value="1"/>
</dbReference>
<feature type="non-terminal residue" evidence="4">
    <location>
        <position position="1"/>
    </location>
</feature>
<protein>
    <recommendedName>
        <fullName evidence="3">AB hydrolase-1 domain-containing protein</fullName>
    </recommendedName>
</protein>
<dbReference type="EMBL" id="JAJJMA010326758">
    <property type="protein sequence ID" value="MCL7050340.1"/>
    <property type="molecule type" value="Genomic_DNA"/>
</dbReference>
<dbReference type="AlphaFoldDB" id="A0AA42B3S5"/>
<dbReference type="SUPFAM" id="SSF53474">
    <property type="entry name" value="alpha/beta-Hydrolases"/>
    <property type="match status" value="1"/>
</dbReference>
<keyword evidence="5" id="KW-1185">Reference proteome</keyword>
<evidence type="ECO:0000313" key="4">
    <source>
        <dbReference type="EMBL" id="MCL7050340.1"/>
    </source>
</evidence>
<evidence type="ECO:0000256" key="1">
    <source>
        <dbReference type="ARBA" id="ARBA00022801"/>
    </source>
</evidence>
<dbReference type="PRINTS" id="PR00412">
    <property type="entry name" value="EPOXHYDRLASE"/>
</dbReference>
<organism evidence="4 5">
    <name type="scientific">Papaver nudicaule</name>
    <name type="common">Iceland poppy</name>
    <dbReference type="NCBI Taxonomy" id="74823"/>
    <lineage>
        <taxon>Eukaryota</taxon>
        <taxon>Viridiplantae</taxon>
        <taxon>Streptophyta</taxon>
        <taxon>Embryophyta</taxon>
        <taxon>Tracheophyta</taxon>
        <taxon>Spermatophyta</taxon>
        <taxon>Magnoliopsida</taxon>
        <taxon>Ranunculales</taxon>
        <taxon>Papaveraceae</taxon>
        <taxon>Papaveroideae</taxon>
        <taxon>Papaver</taxon>
    </lineage>
</organism>
<dbReference type="InterPro" id="IPR029058">
    <property type="entry name" value="AB_hydrolase_fold"/>
</dbReference>
<evidence type="ECO:0000256" key="2">
    <source>
        <dbReference type="ARBA" id="ARBA00038334"/>
    </source>
</evidence>
<comment type="similarity">
    <text evidence="2">Belongs to the AB hydrolase superfamily. Epoxide hydrolase family.</text>
</comment>
<feature type="domain" description="AB hydrolase-1" evidence="3">
    <location>
        <begin position="2"/>
        <end position="54"/>
    </location>
</feature>
<evidence type="ECO:0000259" key="3">
    <source>
        <dbReference type="Pfam" id="PF00561"/>
    </source>
</evidence>
<accession>A0AA42B3S5</accession>
<dbReference type="InterPro" id="IPR000639">
    <property type="entry name" value="Epox_hydrolase-like"/>
</dbReference>
<evidence type="ECO:0000313" key="5">
    <source>
        <dbReference type="Proteomes" id="UP001177140"/>
    </source>
</evidence>
<proteinExistence type="inferred from homology"/>
<dbReference type="Gene3D" id="3.40.50.1820">
    <property type="entry name" value="alpha/beta hydrolase"/>
    <property type="match status" value="1"/>
</dbReference>
<name>A0AA42B3S5_PAPNU</name>
<comment type="caution">
    <text evidence="4">The sequence shown here is derived from an EMBL/GenBank/DDBJ whole genome shotgun (WGS) entry which is preliminary data.</text>
</comment>
<gene>
    <name evidence="4" type="ORF">MKW94_004890</name>
</gene>
<dbReference type="Proteomes" id="UP001177140">
    <property type="component" value="Unassembled WGS sequence"/>
</dbReference>
<dbReference type="GO" id="GO:0016787">
    <property type="term" value="F:hydrolase activity"/>
    <property type="evidence" value="ECO:0007669"/>
    <property type="project" value="UniProtKB-KW"/>
</dbReference>
<sequence>VFVVGHDWGATMSWNLCLFRPDKVKALVNLSVAFTPRSTKYKPVESMRAFYGDDYYMCRFQEHGEMEAECASSGTKAVLTKILSYRVPGPLMVPKDKGFVSDHPATLPPWLTEEDICYYTSKFEKSGFTGPFNYYRNMNV</sequence>
<dbReference type="InterPro" id="IPR000073">
    <property type="entry name" value="AB_hydrolase_1"/>
</dbReference>
<feature type="non-terminal residue" evidence="4">
    <location>
        <position position="140"/>
    </location>
</feature>
<reference evidence="4" key="1">
    <citation type="submission" date="2022-03" db="EMBL/GenBank/DDBJ databases">
        <title>A functionally conserved STORR gene fusion in Papaver species that diverged 16.8 million years ago.</title>
        <authorList>
            <person name="Catania T."/>
        </authorList>
    </citation>
    <scope>NUCLEOTIDE SEQUENCE</scope>
    <source>
        <strain evidence="4">S-191538</strain>
    </source>
</reference>
<dbReference type="Pfam" id="PF00561">
    <property type="entry name" value="Abhydrolase_1"/>
    <property type="match status" value="1"/>
</dbReference>